<evidence type="ECO:0000313" key="2">
    <source>
        <dbReference type="Proteomes" id="UP000694892"/>
    </source>
</evidence>
<dbReference type="AlphaFoldDB" id="A0A974DVF7"/>
<dbReference type="EMBL" id="CM004467">
    <property type="protein sequence ID" value="OCT98683.1"/>
    <property type="molecule type" value="Genomic_DNA"/>
</dbReference>
<sequence>MGYTLQSQYTNGSRAQNLISSAMQDMQQLHSLGANDPTNSKLIMVPWLYIKAGYRSRFHDAVPVGVDLKDK</sequence>
<proteinExistence type="predicted"/>
<accession>A0A974DVF7</accession>
<evidence type="ECO:0000313" key="1">
    <source>
        <dbReference type="EMBL" id="OCT98683.1"/>
    </source>
</evidence>
<gene>
    <name evidence="1" type="ORF">XELAEV_18010919mg</name>
</gene>
<protein>
    <submittedName>
        <fullName evidence="1">Uncharacterized protein</fullName>
    </submittedName>
</protein>
<organism evidence="1 2">
    <name type="scientific">Xenopus laevis</name>
    <name type="common">African clawed frog</name>
    <dbReference type="NCBI Taxonomy" id="8355"/>
    <lineage>
        <taxon>Eukaryota</taxon>
        <taxon>Metazoa</taxon>
        <taxon>Chordata</taxon>
        <taxon>Craniata</taxon>
        <taxon>Vertebrata</taxon>
        <taxon>Euteleostomi</taxon>
        <taxon>Amphibia</taxon>
        <taxon>Batrachia</taxon>
        <taxon>Anura</taxon>
        <taxon>Pipoidea</taxon>
        <taxon>Pipidae</taxon>
        <taxon>Xenopodinae</taxon>
        <taxon>Xenopus</taxon>
        <taxon>Xenopus</taxon>
    </lineage>
</organism>
<reference evidence="2" key="1">
    <citation type="journal article" date="2016" name="Nature">
        <title>Genome evolution in the allotetraploid frog Xenopus laevis.</title>
        <authorList>
            <person name="Session A.M."/>
            <person name="Uno Y."/>
            <person name="Kwon T."/>
            <person name="Chapman J.A."/>
            <person name="Toyoda A."/>
            <person name="Takahashi S."/>
            <person name="Fukui A."/>
            <person name="Hikosaka A."/>
            <person name="Suzuki A."/>
            <person name="Kondo M."/>
            <person name="van Heeringen S.J."/>
            <person name="Quigley I."/>
            <person name="Heinz S."/>
            <person name="Ogino H."/>
            <person name="Ochi H."/>
            <person name="Hellsten U."/>
            <person name="Lyons J.B."/>
            <person name="Simakov O."/>
            <person name="Putnam N."/>
            <person name="Stites J."/>
            <person name="Kuroki Y."/>
            <person name="Tanaka T."/>
            <person name="Michiue T."/>
            <person name="Watanabe M."/>
            <person name="Bogdanovic O."/>
            <person name="Lister R."/>
            <person name="Georgiou G."/>
            <person name="Paranjpe S.S."/>
            <person name="van Kruijsbergen I."/>
            <person name="Shu S."/>
            <person name="Carlson J."/>
            <person name="Kinoshita T."/>
            <person name="Ohta Y."/>
            <person name="Mawaribuchi S."/>
            <person name="Jenkins J."/>
            <person name="Grimwood J."/>
            <person name="Schmutz J."/>
            <person name="Mitros T."/>
            <person name="Mozaffari S.V."/>
            <person name="Suzuki Y."/>
            <person name="Haramoto Y."/>
            <person name="Yamamoto T.S."/>
            <person name="Takagi C."/>
            <person name="Heald R."/>
            <person name="Miller K."/>
            <person name="Haudenschild C."/>
            <person name="Kitzman J."/>
            <person name="Nakayama T."/>
            <person name="Izutsu Y."/>
            <person name="Robert J."/>
            <person name="Fortriede J."/>
            <person name="Burns K."/>
            <person name="Lotay V."/>
            <person name="Karimi K."/>
            <person name="Yasuoka Y."/>
            <person name="Dichmann D.S."/>
            <person name="Flajnik M.F."/>
            <person name="Houston D.W."/>
            <person name="Shendure J."/>
            <person name="DuPasquier L."/>
            <person name="Vize P.D."/>
            <person name="Zorn A.M."/>
            <person name="Ito M."/>
            <person name="Marcotte E.M."/>
            <person name="Wallingford J.B."/>
            <person name="Ito Y."/>
            <person name="Asashima M."/>
            <person name="Ueno N."/>
            <person name="Matsuda Y."/>
            <person name="Veenstra G.J."/>
            <person name="Fujiyama A."/>
            <person name="Harland R.M."/>
            <person name="Taira M."/>
            <person name="Rokhsar D.S."/>
        </authorList>
    </citation>
    <scope>NUCLEOTIDE SEQUENCE [LARGE SCALE GENOMIC DNA]</scope>
    <source>
        <strain evidence="2">J</strain>
    </source>
</reference>
<dbReference type="Proteomes" id="UP000694892">
    <property type="component" value="Chromosome 1S"/>
</dbReference>
<name>A0A974DVF7_XENLA</name>